<dbReference type="EMBL" id="JACYCF010000017">
    <property type="protein sequence ID" value="KAF8751821.1"/>
    <property type="molecule type" value="Genomic_DNA"/>
</dbReference>
<comment type="subcellular location">
    <subcellularLocation>
        <location evidence="1">Peroxisome</location>
    </subcellularLocation>
</comment>
<keyword evidence="5" id="KW-0276">Fatty acid metabolism</keyword>
<dbReference type="Gene3D" id="3.40.47.10">
    <property type="match status" value="3"/>
</dbReference>
<dbReference type="InterPro" id="IPR002155">
    <property type="entry name" value="Thiolase"/>
</dbReference>
<reference evidence="14" key="1">
    <citation type="submission" date="2020-09" db="EMBL/GenBank/DDBJ databases">
        <title>Comparative genome analyses of four rice-infecting Rhizoctonia solani isolates reveal extensive enrichment of homogalacturonan modification genes.</title>
        <authorList>
            <person name="Lee D.-Y."/>
            <person name="Jeon J."/>
            <person name="Kim K.-T."/>
            <person name="Cheong K."/>
            <person name="Song H."/>
            <person name="Choi G."/>
            <person name="Ko J."/>
            <person name="Opiyo S.O."/>
            <person name="Zuo S."/>
            <person name="Madhav S."/>
            <person name="Lee Y.-H."/>
            <person name="Wang G.-L."/>
        </authorList>
    </citation>
    <scope>NUCLEOTIDE SEQUENCE</scope>
    <source>
        <strain evidence="14">AG1-IA B2</strain>
    </source>
</reference>
<comment type="similarity">
    <text evidence="3 11">Belongs to the thiolase-like superfamily. Thiolase family.</text>
</comment>
<organism evidence="14 15">
    <name type="scientific">Rhizoctonia solani</name>
    <dbReference type="NCBI Taxonomy" id="456999"/>
    <lineage>
        <taxon>Eukaryota</taxon>
        <taxon>Fungi</taxon>
        <taxon>Dikarya</taxon>
        <taxon>Basidiomycota</taxon>
        <taxon>Agaricomycotina</taxon>
        <taxon>Agaricomycetes</taxon>
        <taxon>Cantharellales</taxon>
        <taxon>Ceratobasidiaceae</taxon>
        <taxon>Rhizoctonia</taxon>
    </lineage>
</organism>
<proteinExistence type="inferred from homology"/>
<feature type="domain" description="Thiolase C-terminal" evidence="13">
    <location>
        <begin position="233"/>
        <end position="352"/>
    </location>
</feature>
<dbReference type="PANTHER" id="PTHR43853">
    <property type="entry name" value="3-KETOACYL-COA THIOLASE, PEROXISOMAL"/>
    <property type="match status" value="1"/>
</dbReference>
<dbReference type="AlphaFoldDB" id="A0A8H7I7C7"/>
<dbReference type="GO" id="GO:0010124">
    <property type="term" value="P:phenylacetate catabolic process"/>
    <property type="evidence" value="ECO:0007669"/>
    <property type="project" value="TreeGrafter"/>
</dbReference>
<keyword evidence="8" id="KW-0576">Peroxisome</keyword>
<dbReference type="GO" id="GO:0003988">
    <property type="term" value="F:acetyl-CoA C-acyltransferase activity"/>
    <property type="evidence" value="ECO:0007669"/>
    <property type="project" value="UniProtKB-EC"/>
</dbReference>
<keyword evidence="7" id="KW-0443">Lipid metabolism</keyword>
<keyword evidence="9 11" id="KW-0012">Acyltransferase</keyword>
<feature type="domain" description="Thiolase N-terminal" evidence="12">
    <location>
        <begin position="76"/>
        <end position="224"/>
    </location>
</feature>
<evidence type="ECO:0000256" key="9">
    <source>
        <dbReference type="ARBA" id="ARBA00023315"/>
    </source>
</evidence>
<dbReference type="NCBIfam" id="TIGR01930">
    <property type="entry name" value="AcCoA-C-Actrans"/>
    <property type="match status" value="1"/>
</dbReference>
<evidence type="ECO:0000256" key="2">
    <source>
        <dbReference type="ARBA" id="ARBA00004872"/>
    </source>
</evidence>
<dbReference type="CDD" id="cd00751">
    <property type="entry name" value="thiolase"/>
    <property type="match status" value="1"/>
</dbReference>
<accession>A0A8H7I7C7</accession>
<evidence type="ECO:0000256" key="1">
    <source>
        <dbReference type="ARBA" id="ARBA00004275"/>
    </source>
</evidence>
<comment type="catalytic activity">
    <reaction evidence="10">
        <text>an acyl-CoA + acetyl-CoA = a 3-oxoacyl-CoA + CoA</text>
        <dbReference type="Rhea" id="RHEA:21564"/>
        <dbReference type="ChEBI" id="CHEBI:57287"/>
        <dbReference type="ChEBI" id="CHEBI:57288"/>
        <dbReference type="ChEBI" id="CHEBI:58342"/>
        <dbReference type="ChEBI" id="CHEBI:90726"/>
        <dbReference type="EC" id="2.3.1.16"/>
    </reaction>
</comment>
<dbReference type="Pfam" id="PF00108">
    <property type="entry name" value="Thiolase_N"/>
    <property type="match status" value="2"/>
</dbReference>
<evidence type="ECO:0000256" key="10">
    <source>
        <dbReference type="ARBA" id="ARBA00047605"/>
    </source>
</evidence>
<keyword evidence="6" id="KW-0809">Transit peptide</keyword>
<dbReference type="GO" id="GO:0005777">
    <property type="term" value="C:peroxisome"/>
    <property type="evidence" value="ECO:0007669"/>
    <property type="project" value="UniProtKB-SubCell"/>
</dbReference>
<dbReference type="InterPro" id="IPR020613">
    <property type="entry name" value="Thiolase_CS"/>
</dbReference>
<evidence type="ECO:0000259" key="13">
    <source>
        <dbReference type="Pfam" id="PF02803"/>
    </source>
</evidence>
<dbReference type="PROSITE" id="PS00737">
    <property type="entry name" value="THIOLASE_2"/>
    <property type="match status" value="1"/>
</dbReference>
<dbReference type="PIRSF" id="PIRSF000429">
    <property type="entry name" value="Ac-CoA_Ac_transf"/>
    <property type="match status" value="1"/>
</dbReference>
<dbReference type="GO" id="GO:0006635">
    <property type="term" value="P:fatty acid beta-oxidation"/>
    <property type="evidence" value="ECO:0007669"/>
    <property type="project" value="TreeGrafter"/>
</dbReference>
<evidence type="ECO:0000256" key="11">
    <source>
        <dbReference type="RuleBase" id="RU003557"/>
    </source>
</evidence>
<dbReference type="PANTHER" id="PTHR43853:SF8">
    <property type="entry name" value="3-KETOACYL-COA THIOLASE, PEROXISOMAL"/>
    <property type="match status" value="1"/>
</dbReference>
<dbReference type="Proteomes" id="UP000614334">
    <property type="component" value="Unassembled WGS sequence"/>
</dbReference>
<dbReference type="SUPFAM" id="SSF53901">
    <property type="entry name" value="Thiolase-like"/>
    <property type="match status" value="2"/>
</dbReference>
<comment type="caution">
    <text evidence="14">The sequence shown here is derived from an EMBL/GenBank/DDBJ whole genome shotgun (WGS) entry which is preliminary data.</text>
</comment>
<dbReference type="InterPro" id="IPR050215">
    <property type="entry name" value="Thiolase-like_sf_Thiolase"/>
</dbReference>
<evidence type="ECO:0000256" key="4">
    <source>
        <dbReference type="ARBA" id="ARBA00022679"/>
    </source>
</evidence>
<evidence type="ECO:0000256" key="5">
    <source>
        <dbReference type="ARBA" id="ARBA00022832"/>
    </source>
</evidence>
<evidence type="ECO:0000256" key="6">
    <source>
        <dbReference type="ARBA" id="ARBA00022946"/>
    </source>
</evidence>
<evidence type="ECO:0000259" key="12">
    <source>
        <dbReference type="Pfam" id="PF00108"/>
    </source>
</evidence>
<dbReference type="InterPro" id="IPR020616">
    <property type="entry name" value="Thiolase_N"/>
</dbReference>
<name>A0A8H7I7C7_9AGAM</name>
<dbReference type="InterPro" id="IPR020617">
    <property type="entry name" value="Thiolase_C"/>
</dbReference>
<evidence type="ECO:0000256" key="3">
    <source>
        <dbReference type="ARBA" id="ARBA00010982"/>
    </source>
</evidence>
<gene>
    <name evidence="14" type="ORF">RHS01_08371</name>
</gene>
<evidence type="ECO:0000256" key="7">
    <source>
        <dbReference type="ARBA" id="ARBA00023098"/>
    </source>
</evidence>
<evidence type="ECO:0000313" key="15">
    <source>
        <dbReference type="Proteomes" id="UP000614334"/>
    </source>
</evidence>
<keyword evidence="4 11" id="KW-0808">Transferase</keyword>
<dbReference type="Pfam" id="PF02803">
    <property type="entry name" value="Thiolase_C"/>
    <property type="match status" value="1"/>
</dbReference>
<dbReference type="InterPro" id="IPR016039">
    <property type="entry name" value="Thiolase-like"/>
</dbReference>
<feature type="domain" description="Thiolase N-terminal" evidence="12">
    <location>
        <begin position="14"/>
        <end position="72"/>
    </location>
</feature>
<protein>
    <submittedName>
        <fullName evidence="14">Thiolase family</fullName>
    </submittedName>
</protein>
<evidence type="ECO:0000256" key="8">
    <source>
        <dbReference type="ARBA" id="ARBA00023140"/>
    </source>
</evidence>
<sequence length="356" mass="37047">MAKSQILAQSPNDVVIVSALRTAITKAKKGGFKDTLPEELLSNVLKAVYTSAKLDPKLIEDVAVGNVLPQAEEPLQHIANEISAGQIDIGIGAGVESMTHGYGAGVMPAQFSEDVLANQESADCLIPMGITSENVAAQYKISRATQDEFAAKSFAKAAAALKAGKFRAEIVPVKTKWTDPKTSEVKEIVVENDDGPAFSKTGSTHAGNASQVSDGAAAVLLARRSVAQKLGLPILGKFVTSAVVGVPPKIMGVGPAFAIPKALSKAGIQLSDVDFFEINEAFASQAIMSIEHLGIPFEKVNPNGGAIALGHPLGCTGARQVATAFAHAKRTNERIIVTSMCIGSGMGMAAVFVNEQ</sequence>
<evidence type="ECO:0000313" key="14">
    <source>
        <dbReference type="EMBL" id="KAF8751821.1"/>
    </source>
</evidence>
<comment type="pathway">
    <text evidence="2">Lipid metabolism; fatty acid metabolism.</text>
</comment>